<evidence type="ECO:0000313" key="3">
    <source>
        <dbReference type="Proteomes" id="UP000253772"/>
    </source>
</evidence>
<evidence type="ECO:0000256" key="1">
    <source>
        <dbReference type="SAM" id="MobiDB-lite"/>
    </source>
</evidence>
<proteinExistence type="predicted"/>
<dbReference type="RefSeq" id="WP_017515771.1">
    <property type="nucleotide sequence ID" value="NZ_CP037900.1"/>
</dbReference>
<protein>
    <submittedName>
        <fullName evidence="2">Uncharacterized protein</fullName>
    </submittedName>
</protein>
<evidence type="ECO:0000313" key="2">
    <source>
        <dbReference type="EMBL" id="QBP09354.1"/>
    </source>
</evidence>
<sequence>MEQLTGPQRAKTRGTRRRALNTAPLTTEARQHAHIDELCHRMTVAESRAVRVQLCAELKQAIAEYLKTAGGSR</sequence>
<dbReference type="AlphaFoldDB" id="A0A482IQQ8"/>
<feature type="compositionally biased region" description="Basic residues" evidence="1">
    <location>
        <begin position="10"/>
        <end position="19"/>
    </location>
</feature>
<feature type="region of interest" description="Disordered" evidence="1">
    <location>
        <begin position="1"/>
        <end position="25"/>
    </location>
</feature>
<reference evidence="2 3" key="1">
    <citation type="submission" date="2019-03" db="EMBL/GenBank/DDBJ databases">
        <title>Comparative insights into the high quality Complete genome sequence of highly metal resistant Cupriavidus metallidurans strain BS1 isolated from a gold-copper mine.</title>
        <authorList>
            <person name="Mazhar H.S."/>
            <person name="Rensing C."/>
        </authorList>
    </citation>
    <scope>NUCLEOTIDE SEQUENCE [LARGE SCALE GENOMIC DNA]</scope>
    <source>
        <strain evidence="2 3">BS1</strain>
    </source>
</reference>
<name>A0A482IQQ8_9BURK</name>
<dbReference type="EMBL" id="CP037900">
    <property type="protein sequence ID" value="QBP09354.1"/>
    <property type="molecule type" value="Genomic_DNA"/>
</dbReference>
<gene>
    <name evidence="2" type="ORF">DDF84_006070</name>
</gene>
<organism evidence="2 3">
    <name type="scientific">Cupriavidus metallidurans</name>
    <dbReference type="NCBI Taxonomy" id="119219"/>
    <lineage>
        <taxon>Bacteria</taxon>
        <taxon>Pseudomonadati</taxon>
        <taxon>Pseudomonadota</taxon>
        <taxon>Betaproteobacteria</taxon>
        <taxon>Burkholderiales</taxon>
        <taxon>Burkholderiaceae</taxon>
        <taxon>Cupriavidus</taxon>
    </lineage>
</organism>
<dbReference type="Proteomes" id="UP000253772">
    <property type="component" value="Chromosome c1"/>
</dbReference>
<accession>A0A482IQQ8</accession>